<feature type="transmembrane region" description="Helical" evidence="5">
    <location>
        <begin position="62"/>
        <end position="80"/>
    </location>
</feature>
<keyword evidence="1" id="KW-0808">Transferase</keyword>
<evidence type="ECO:0000313" key="7">
    <source>
        <dbReference type="Proteomes" id="UP001497453"/>
    </source>
</evidence>
<organism evidence="6 7">
    <name type="scientific">Somion occarium</name>
    <dbReference type="NCBI Taxonomy" id="3059160"/>
    <lineage>
        <taxon>Eukaryota</taxon>
        <taxon>Fungi</taxon>
        <taxon>Dikarya</taxon>
        <taxon>Basidiomycota</taxon>
        <taxon>Agaricomycotina</taxon>
        <taxon>Agaricomycetes</taxon>
        <taxon>Polyporales</taxon>
        <taxon>Cerrenaceae</taxon>
        <taxon>Somion</taxon>
    </lineage>
</organism>
<evidence type="ECO:0000256" key="4">
    <source>
        <dbReference type="SAM" id="MobiDB-lite"/>
    </source>
</evidence>
<keyword evidence="5" id="KW-1133">Transmembrane helix</keyword>
<evidence type="ECO:0000313" key="6">
    <source>
        <dbReference type="EMBL" id="CAL1717364.1"/>
    </source>
</evidence>
<feature type="region of interest" description="Disordered" evidence="4">
    <location>
        <begin position="1"/>
        <end position="26"/>
    </location>
</feature>
<keyword evidence="3" id="KW-0119">Carbohydrate metabolism</keyword>
<protein>
    <recommendedName>
        <fullName evidence="8">O-fucosyltransferase family protein</fullName>
    </recommendedName>
</protein>
<dbReference type="InterPro" id="IPR019378">
    <property type="entry name" value="GDP-Fuc_O-FucTrfase"/>
</dbReference>
<proteinExistence type="predicted"/>
<evidence type="ECO:0000256" key="5">
    <source>
        <dbReference type="SAM" id="Phobius"/>
    </source>
</evidence>
<gene>
    <name evidence="6" type="ORF">GFSPODELE1_LOCUS11192</name>
</gene>
<evidence type="ECO:0008006" key="8">
    <source>
        <dbReference type="Google" id="ProtNLM"/>
    </source>
</evidence>
<name>A0ABP1ECW2_9APHY</name>
<reference evidence="7" key="1">
    <citation type="submission" date="2024-04" db="EMBL/GenBank/DDBJ databases">
        <authorList>
            <person name="Shaw F."/>
            <person name="Minotto A."/>
        </authorList>
    </citation>
    <scope>NUCLEOTIDE SEQUENCE [LARGE SCALE GENOMIC DNA]</scope>
</reference>
<keyword evidence="7" id="KW-1185">Reference proteome</keyword>
<accession>A0ABP1ECW2</accession>
<evidence type="ECO:0000256" key="2">
    <source>
        <dbReference type="ARBA" id="ARBA00023253"/>
    </source>
</evidence>
<sequence>MLRSRPGRQAGAYNWPHDFSPETTPSQRNISWKELEESPKRLIMRRSHEDFRFSSWRRTRRLVYILCIVTCCFLLFWLFASRYSNLRASLHLLRPIEPVEPVEGTVEGTVEKPTSVALTQDTFATTLDEPPLNDNRKEAHITDTRKVPWPPMVTAIPETRPDPEALYSGLTVSSVDSQFCGVSPCRILLPLWIGEQESRSRMHLVQVLQLARALNRTLVLPNVGRSRIGACGRWDFEVYYDVGSFVGPKREEDLGRVRKVMLMDDFRTWLEMRPTGPKGQLLFVDEKTDVEEDASREKVRVNGSEALSVYADKDILDLEDPRLRKVRCLSTKYRQLQLDASSPMTVHLPPVDSFGGQFLADAFTQDETFLAARRQFSAAVEATPEVLILHWDTRHFPYPHLLESMSLDYSSKVHALARKLVQPRIPYLAIHWRMETVIPALLPDCAEALVDTVVALLSDPNLASGIKTVWFASDFPWPISSGAAAAVSDDVLNSSSDGGRQQNLMQIASSARRSNTFRSVSHEHIEAIGIFTAAFRQGGTLADWRLTGVSEELDRVRKEMEREGKGYVLEEDDDEGVLLEDSGVLGILDKLAAMNAALFVSGAKRCGRVSSFTKQITDHRGAKSKKDNAPRNIADIFG</sequence>
<evidence type="ECO:0000256" key="3">
    <source>
        <dbReference type="ARBA" id="ARBA00023277"/>
    </source>
</evidence>
<evidence type="ECO:0000256" key="1">
    <source>
        <dbReference type="ARBA" id="ARBA00022679"/>
    </source>
</evidence>
<dbReference type="Pfam" id="PF10250">
    <property type="entry name" value="O-FucT"/>
    <property type="match status" value="1"/>
</dbReference>
<keyword evidence="5" id="KW-0472">Membrane</keyword>
<dbReference type="Proteomes" id="UP001497453">
    <property type="component" value="Chromosome 9"/>
</dbReference>
<keyword evidence="5" id="KW-0812">Transmembrane</keyword>
<dbReference type="EMBL" id="OZ037952">
    <property type="protein sequence ID" value="CAL1717364.1"/>
    <property type="molecule type" value="Genomic_DNA"/>
</dbReference>
<keyword evidence="2" id="KW-0294">Fucose metabolism</keyword>